<sequence length="606" mass="66645">MPCILTVGTSFDPEPRNQNVIISGALHYFRTHPEQWRTRLHWLRLMGVDAVETYVAWNVHEPREGEFNFSGGADLERFVGLAREEGLKVILRPGPYICAEWDNGGLPSWLTAQPGIHVRTRDQRYVAAVESFFNELLPRVVPLLESHGGPISMVQVENEYGSFGSDQVYLEQIRKSLVERGVDVELFTSDGPEDHMLTGGMIPGVNATANFGSAATMAFGDFRRHRSGDPLFCMEFWNGWFDHWGEEHHARDVKDAANALDEMLDMGASVNFYMAHGGTNFGTGAGANYDPPQARSGGSYQPTVTSYDYDAPLDERGAPTPKFHAYRDVISKYRTLPELEEFTEPLLPDTELVPNSEPVGLPAYFDALAAGNPTTIESGHPLSFEELGLSHGLVRYAATIPGPRRSYPLTIDGLADRAHLLIEGKSVHIFERNNQVPFDLAVPPQGLGIELIVESMGRVNYGRLVGERKGILGAVLHERQEIHGWQMTAMALPEPPSPELLDRVTTAESCDGGQGAFHSMSFEASVAADGYLDLTGWGKGYVWVNDFCLGRFWDVGPQLSLFLPAPVVRSGTNHVLILELDGVHGSNPRIRSVPNLGTGTAALAPQ</sequence>
<proteinExistence type="inferred from homology"/>
<dbReference type="InterPro" id="IPR031330">
    <property type="entry name" value="Gly_Hdrlase_35_cat"/>
</dbReference>
<name>A0ABX1FYS6_9MICC</name>
<dbReference type="InterPro" id="IPR026283">
    <property type="entry name" value="B-gal_1-like"/>
</dbReference>
<organism evidence="8 9">
    <name type="scientific">Paeniglutamicibacter terrestris</name>
    <dbReference type="NCBI Taxonomy" id="2723403"/>
    <lineage>
        <taxon>Bacteria</taxon>
        <taxon>Bacillati</taxon>
        <taxon>Actinomycetota</taxon>
        <taxon>Actinomycetes</taxon>
        <taxon>Micrococcales</taxon>
        <taxon>Micrococcaceae</taxon>
        <taxon>Paeniglutamicibacter</taxon>
    </lineage>
</organism>
<evidence type="ECO:0000313" key="8">
    <source>
        <dbReference type="EMBL" id="NKG19102.1"/>
    </source>
</evidence>
<evidence type="ECO:0000259" key="5">
    <source>
        <dbReference type="Pfam" id="PF01301"/>
    </source>
</evidence>
<protein>
    <submittedName>
        <fullName evidence="8">Beta-galactosidase</fullName>
    </submittedName>
</protein>
<gene>
    <name evidence="8" type="ORF">HED64_00085</name>
</gene>
<dbReference type="SUPFAM" id="SSF49785">
    <property type="entry name" value="Galactose-binding domain-like"/>
    <property type="match status" value="1"/>
</dbReference>
<dbReference type="Pfam" id="PF21317">
    <property type="entry name" value="BetaGal_ABD_1"/>
    <property type="match status" value="1"/>
</dbReference>
<feature type="domain" description="Glycoside hydrolase 35 catalytic" evidence="5">
    <location>
        <begin position="18"/>
        <end position="332"/>
    </location>
</feature>
<dbReference type="Gene3D" id="2.60.120.260">
    <property type="entry name" value="Galactose-binding domain-like"/>
    <property type="match status" value="2"/>
</dbReference>
<dbReference type="InterPro" id="IPR048912">
    <property type="entry name" value="BetaGal1-like_ABD1"/>
</dbReference>
<comment type="similarity">
    <text evidence="1 4">Belongs to the glycosyl hydrolase 35 family.</text>
</comment>
<dbReference type="Pfam" id="PF21467">
    <property type="entry name" value="BetaGal_gal-bd"/>
    <property type="match status" value="1"/>
</dbReference>
<keyword evidence="3" id="KW-0326">Glycosidase</keyword>
<keyword evidence="9" id="KW-1185">Reference proteome</keyword>
<dbReference type="PIRSF" id="PIRSF006336">
    <property type="entry name" value="B-gal"/>
    <property type="match status" value="1"/>
</dbReference>
<dbReference type="InterPro" id="IPR001944">
    <property type="entry name" value="Glycoside_Hdrlase_35"/>
</dbReference>
<dbReference type="PRINTS" id="PR00742">
    <property type="entry name" value="GLHYDRLASE35"/>
</dbReference>
<reference evidence="8 9" key="1">
    <citation type="submission" date="2020-04" db="EMBL/GenBank/DDBJ databases">
        <title>Paeniglutamicibacter sp. ANT13_2, a novel actinomycete isolated from sediment in Antarctica.</title>
        <authorList>
            <person name="Sakdapetsiri C."/>
            <person name="Pinyakong O."/>
        </authorList>
    </citation>
    <scope>NUCLEOTIDE SEQUENCE [LARGE SCALE GENOMIC DNA]</scope>
    <source>
        <strain evidence="8 9">ANT13_2</strain>
    </source>
</reference>
<evidence type="ECO:0000256" key="4">
    <source>
        <dbReference type="RuleBase" id="RU003679"/>
    </source>
</evidence>
<keyword evidence="2" id="KW-0378">Hydrolase</keyword>
<dbReference type="Gene3D" id="3.20.20.80">
    <property type="entry name" value="Glycosidases"/>
    <property type="match status" value="1"/>
</dbReference>
<dbReference type="PANTHER" id="PTHR23421">
    <property type="entry name" value="BETA-GALACTOSIDASE RELATED"/>
    <property type="match status" value="1"/>
</dbReference>
<dbReference type="Pfam" id="PF01301">
    <property type="entry name" value="Glyco_hydro_35"/>
    <property type="match status" value="1"/>
</dbReference>
<evidence type="ECO:0000259" key="7">
    <source>
        <dbReference type="Pfam" id="PF21467"/>
    </source>
</evidence>
<dbReference type="InterPro" id="IPR048913">
    <property type="entry name" value="BetaGal_gal-bd"/>
</dbReference>
<comment type="caution">
    <text evidence="8">The sequence shown here is derived from an EMBL/GenBank/DDBJ whole genome shotgun (WGS) entry which is preliminary data.</text>
</comment>
<dbReference type="InterPro" id="IPR017853">
    <property type="entry name" value="GH"/>
</dbReference>
<dbReference type="InterPro" id="IPR008979">
    <property type="entry name" value="Galactose-bd-like_sf"/>
</dbReference>
<evidence type="ECO:0000313" key="9">
    <source>
        <dbReference type="Proteomes" id="UP000746595"/>
    </source>
</evidence>
<dbReference type="Proteomes" id="UP000746595">
    <property type="component" value="Unassembled WGS sequence"/>
</dbReference>
<evidence type="ECO:0000256" key="2">
    <source>
        <dbReference type="ARBA" id="ARBA00022801"/>
    </source>
</evidence>
<dbReference type="EMBL" id="JAAWVT010000001">
    <property type="protein sequence ID" value="NKG19102.1"/>
    <property type="molecule type" value="Genomic_DNA"/>
</dbReference>
<evidence type="ECO:0000256" key="1">
    <source>
        <dbReference type="ARBA" id="ARBA00009809"/>
    </source>
</evidence>
<dbReference type="SUPFAM" id="SSF51445">
    <property type="entry name" value="(Trans)glycosidases"/>
    <property type="match status" value="1"/>
</dbReference>
<accession>A0ABX1FYS6</accession>
<feature type="domain" description="Beta-galactosidase galactose-binding" evidence="7">
    <location>
        <begin position="516"/>
        <end position="573"/>
    </location>
</feature>
<evidence type="ECO:0000259" key="6">
    <source>
        <dbReference type="Pfam" id="PF21317"/>
    </source>
</evidence>
<feature type="domain" description="Beta-galactosidase 1-like first all-beta" evidence="6">
    <location>
        <begin position="381"/>
        <end position="490"/>
    </location>
</feature>
<evidence type="ECO:0000256" key="3">
    <source>
        <dbReference type="ARBA" id="ARBA00023295"/>
    </source>
</evidence>